<comment type="caution">
    <text evidence="2">The sequence shown here is derived from an EMBL/GenBank/DDBJ whole genome shotgun (WGS) entry which is preliminary data.</text>
</comment>
<evidence type="ECO:0000313" key="3">
    <source>
        <dbReference type="Proteomes" id="UP000431901"/>
    </source>
</evidence>
<reference evidence="2 3" key="1">
    <citation type="submission" date="2019-12" db="EMBL/GenBank/DDBJ databases">
        <title>Nocardia macrotermitis sp. nov. and Nocardia aurantia sp. nov., isolated from the gut of the fungus growing-termite Macrotermes natalensis.</title>
        <authorList>
            <person name="Christine B."/>
            <person name="Rene B."/>
        </authorList>
    </citation>
    <scope>NUCLEOTIDE SEQUENCE [LARGE SCALE GENOMIC DNA]</scope>
    <source>
        <strain evidence="2 3">DSM 102126</strain>
    </source>
</reference>
<dbReference type="Proteomes" id="UP000431901">
    <property type="component" value="Unassembled WGS sequence"/>
</dbReference>
<organism evidence="2 3">
    <name type="scientific">Actinomadura rayongensis</name>
    <dbReference type="NCBI Taxonomy" id="1429076"/>
    <lineage>
        <taxon>Bacteria</taxon>
        <taxon>Bacillati</taxon>
        <taxon>Actinomycetota</taxon>
        <taxon>Actinomycetes</taxon>
        <taxon>Streptosporangiales</taxon>
        <taxon>Thermomonosporaceae</taxon>
        <taxon>Actinomadura</taxon>
    </lineage>
</organism>
<dbReference type="InterPro" id="IPR043917">
    <property type="entry name" value="DUF5753"/>
</dbReference>
<dbReference type="AlphaFoldDB" id="A0A6I4W8E4"/>
<proteinExistence type="predicted"/>
<dbReference type="RefSeq" id="WP_161102685.1">
    <property type="nucleotide sequence ID" value="NZ_JBHLYI010000013.1"/>
</dbReference>
<name>A0A6I4W8E4_9ACTN</name>
<keyword evidence="3" id="KW-1185">Reference proteome</keyword>
<dbReference type="Pfam" id="PF19054">
    <property type="entry name" value="DUF5753"/>
    <property type="match status" value="1"/>
</dbReference>
<sequence>MANRRELDPDRNMYDWAAYELLRLRKVHGASHRVVGEILHKDRTLFSKIEAGESRLQEEDADRLDEIWETGGLLGRIIRWAKSRHSSEWRKEAERSEAHADQICVWAPGWVPALAQTEDYIHAKLIESGRRNVDAALKEALQRQEALNRSPRPLVWLYVDQDALEHPVGGPVVMRAQLAKLLELAESPSWAVRVVSRNAGGHVGRDGGFDLYTVSGTTVAYTEALGPGRLVIDASEVDQYQVWFRQIGDVAESRSASIALMKAIMEGYG</sequence>
<dbReference type="OrthoDB" id="2897536at2"/>
<dbReference type="EMBL" id="WUTW01000002">
    <property type="protein sequence ID" value="MXQ64456.1"/>
    <property type="molecule type" value="Genomic_DNA"/>
</dbReference>
<gene>
    <name evidence="2" type="ORF">GQ466_10435</name>
</gene>
<accession>A0A6I4W8E4</accession>
<feature type="domain" description="DUF5753" evidence="1">
    <location>
        <begin position="95"/>
        <end position="262"/>
    </location>
</feature>
<protein>
    <recommendedName>
        <fullName evidence="1">DUF5753 domain-containing protein</fullName>
    </recommendedName>
</protein>
<evidence type="ECO:0000313" key="2">
    <source>
        <dbReference type="EMBL" id="MXQ64456.1"/>
    </source>
</evidence>
<evidence type="ECO:0000259" key="1">
    <source>
        <dbReference type="Pfam" id="PF19054"/>
    </source>
</evidence>